<gene>
    <name evidence="2" type="ORF">HOP40_32560</name>
</gene>
<accession>A0A6M6JS23</accession>
<dbReference type="EMBL" id="CP053564">
    <property type="protein sequence ID" value="QJY49916.1"/>
    <property type="molecule type" value="Genomic_DNA"/>
</dbReference>
<reference evidence="2 3" key="1">
    <citation type="submission" date="2020-05" db="EMBL/GenBank/DDBJ databases">
        <authorList>
            <person name="Mo P."/>
        </authorList>
    </citation>
    <scope>NUCLEOTIDE SEQUENCE [LARGE SCALE GENOMIC DNA]</scope>
    <source>
        <strain evidence="2 3">Gen01</strain>
    </source>
</reference>
<name>A0A6M6JS23_9PSEU</name>
<sequence>MTTFALVAALVGVLSTAVIYGTDLFCALVVRPAAAGAADSSVADLLGRIHEFGDRRLPVPGVLSIVAAAAATATAGTGPARLAGAAALVALIAWLVIYLRISAPINKRLRAAAATRTVPADTAELQRRWDGVITPRAVLQTVALAGLLAVVVLL</sequence>
<keyword evidence="3" id="KW-1185">Reference proteome</keyword>
<dbReference type="KEGG" id="pbro:HOP40_32560"/>
<keyword evidence="1" id="KW-0812">Transmembrane</keyword>
<feature type="transmembrane region" description="Helical" evidence="1">
    <location>
        <begin position="82"/>
        <end position="101"/>
    </location>
</feature>
<organism evidence="2 3">
    <name type="scientific">Pseudonocardia broussonetiae</name>
    <dbReference type="NCBI Taxonomy" id="2736640"/>
    <lineage>
        <taxon>Bacteria</taxon>
        <taxon>Bacillati</taxon>
        <taxon>Actinomycetota</taxon>
        <taxon>Actinomycetes</taxon>
        <taxon>Pseudonocardiales</taxon>
        <taxon>Pseudonocardiaceae</taxon>
        <taxon>Pseudonocardia</taxon>
    </lineage>
</organism>
<evidence type="ECO:0000313" key="3">
    <source>
        <dbReference type="Proteomes" id="UP000505377"/>
    </source>
</evidence>
<dbReference type="AlphaFoldDB" id="A0A6M6JS23"/>
<evidence type="ECO:0000313" key="2">
    <source>
        <dbReference type="EMBL" id="QJY49916.1"/>
    </source>
</evidence>
<keyword evidence="1" id="KW-1133">Transmembrane helix</keyword>
<dbReference type="Proteomes" id="UP000505377">
    <property type="component" value="Chromosome"/>
</dbReference>
<dbReference type="RefSeq" id="WP_172166806.1">
    <property type="nucleotide sequence ID" value="NZ_CP053564.1"/>
</dbReference>
<proteinExistence type="predicted"/>
<feature type="transmembrane region" description="Helical" evidence="1">
    <location>
        <begin position="6"/>
        <end position="30"/>
    </location>
</feature>
<evidence type="ECO:0000256" key="1">
    <source>
        <dbReference type="SAM" id="Phobius"/>
    </source>
</evidence>
<protein>
    <submittedName>
        <fullName evidence="2">DUF1772 domain-containing protein</fullName>
    </submittedName>
</protein>
<keyword evidence="1" id="KW-0472">Membrane</keyword>